<evidence type="ECO:0000313" key="2">
    <source>
        <dbReference type="Proteomes" id="UP000541444"/>
    </source>
</evidence>
<accession>A0A7J7NHH9</accession>
<keyword evidence="2" id="KW-1185">Reference proteome</keyword>
<name>A0A7J7NHH9_9MAGN</name>
<dbReference type="AlphaFoldDB" id="A0A7J7NHH9"/>
<protein>
    <submittedName>
        <fullName evidence="1">Uncharacterized protein</fullName>
    </submittedName>
</protein>
<sequence>MSSPLEFGPYAIVVRTRLLFVRTICKLSRVFDQISRNSFERLLVLFERISSEIILLFKETLVFFSVALFSRGKIIFFLRAPKDFIREGEELKINESSFDHEIDVELGFQRLSNYFVQK</sequence>
<gene>
    <name evidence="1" type="ORF">GIB67_005507</name>
</gene>
<organism evidence="1 2">
    <name type="scientific">Kingdonia uniflora</name>
    <dbReference type="NCBI Taxonomy" id="39325"/>
    <lineage>
        <taxon>Eukaryota</taxon>
        <taxon>Viridiplantae</taxon>
        <taxon>Streptophyta</taxon>
        <taxon>Embryophyta</taxon>
        <taxon>Tracheophyta</taxon>
        <taxon>Spermatophyta</taxon>
        <taxon>Magnoliopsida</taxon>
        <taxon>Ranunculales</taxon>
        <taxon>Circaeasteraceae</taxon>
        <taxon>Kingdonia</taxon>
    </lineage>
</organism>
<evidence type="ECO:0000313" key="1">
    <source>
        <dbReference type="EMBL" id="KAF6166645.1"/>
    </source>
</evidence>
<comment type="caution">
    <text evidence="1">The sequence shown here is derived from an EMBL/GenBank/DDBJ whole genome shotgun (WGS) entry which is preliminary data.</text>
</comment>
<reference evidence="1 2" key="1">
    <citation type="journal article" date="2020" name="IScience">
        <title>Genome Sequencing of the Endangered Kingdonia uniflora (Circaeasteraceae, Ranunculales) Reveals Potential Mechanisms of Evolutionary Specialization.</title>
        <authorList>
            <person name="Sun Y."/>
            <person name="Deng T."/>
            <person name="Zhang A."/>
            <person name="Moore M.J."/>
            <person name="Landis J.B."/>
            <person name="Lin N."/>
            <person name="Zhang H."/>
            <person name="Zhang X."/>
            <person name="Huang J."/>
            <person name="Zhang X."/>
            <person name="Sun H."/>
            <person name="Wang H."/>
        </authorList>
    </citation>
    <scope>NUCLEOTIDE SEQUENCE [LARGE SCALE GENOMIC DNA]</scope>
    <source>
        <strain evidence="1">TB1705</strain>
        <tissue evidence="1">Leaf</tissue>
    </source>
</reference>
<dbReference type="Proteomes" id="UP000541444">
    <property type="component" value="Unassembled WGS sequence"/>
</dbReference>
<proteinExistence type="predicted"/>
<dbReference type="EMBL" id="JACGCM010000786">
    <property type="protein sequence ID" value="KAF6166645.1"/>
    <property type="molecule type" value="Genomic_DNA"/>
</dbReference>